<dbReference type="SUPFAM" id="SSF54909">
    <property type="entry name" value="Dimeric alpha+beta barrel"/>
    <property type="match status" value="2"/>
</dbReference>
<comment type="caution">
    <text evidence="2">The sequence shown here is derived from an EMBL/GenBank/DDBJ whole genome shotgun (WGS) entry which is preliminary data.</text>
</comment>
<dbReference type="Pfam" id="PF07978">
    <property type="entry name" value="NIPSNAP"/>
    <property type="match status" value="1"/>
</dbReference>
<evidence type="ECO:0000313" key="2">
    <source>
        <dbReference type="EMBL" id="PWK91904.1"/>
    </source>
</evidence>
<gene>
    <name evidence="2" type="ORF">C7456_10323</name>
</gene>
<name>A0A316IHI7_9GAMM</name>
<dbReference type="InterPro" id="IPR011008">
    <property type="entry name" value="Dimeric_a/b-barrel"/>
</dbReference>
<sequence length="235" mass="25184">MGSTDEWLYELRLYTIAPGRLGDMADRFRNELGTLFPRHGVHPLAGWTATAGAGMPKFVYLMPWRDLGQRARALASFAADPDWAEARARTNGPSELVERFDIHLLKAIAPLRDIPQGAGDVGAVYELAIQSMANGHVAAARQTLLEVELPACVRAGAVLAGAFEMIFGTGLPAAVSLLEWPDHAARASGMAAVEADAALREARSAQLAEHGRCLLGQADRYLLDVVAVQWAGSAQ</sequence>
<organism evidence="2 3">
    <name type="scientific">Fulvimonas soli</name>
    <dbReference type="NCBI Taxonomy" id="155197"/>
    <lineage>
        <taxon>Bacteria</taxon>
        <taxon>Pseudomonadati</taxon>
        <taxon>Pseudomonadota</taxon>
        <taxon>Gammaproteobacteria</taxon>
        <taxon>Lysobacterales</taxon>
        <taxon>Rhodanobacteraceae</taxon>
        <taxon>Fulvimonas</taxon>
    </lineage>
</organism>
<feature type="domain" description="NIPSNAP" evidence="1">
    <location>
        <begin position="9"/>
        <end position="106"/>
    </location>
</feature>
<reference evidence="2 3" key="1">
    <citation type="submission" date="2018-05" db="EMBL/GenBank/DDBJ databases">
        <title>Genomic Encyclopedia of Type Strains, Phase IV (KMG-IV): sequencing the most valuable type-strain genomes for metagenomic binning, comparative biology and taxonomic classification.</title>
        <authorList>
            <person name="Goeker M."/>
        </authorList>
    </citation>
    <scope>NUCLEOTIDE SEQUENCE [LARGE SCALE GENOMIC DNA]</scope>
    <source>
        <strain evidence="2 3">DSM 14263</strain>
    </source>
</reference>
<evidence type="ECO:0000313" key="3">
    <source>
        <dbReference type="Proteomes" id="UP000245812"/>
    </source>
</evidence>
<dbReference type="EMBL" id="QGHC01000003">
    <property type="protein sequence ID" value="PWK91904.1"/>
    <property type="molecule type" value="Genomic_DNA"/>
</dbReference>
<keyword evidence="3" id="KW-1185">Reference proteome</keyword>
<dbReference type="Gene3D" id="3.30.70.100">
    <property type="match status" value="2"/>
</dbReference>
<dbReference type="Proteomes" id="UP000245812">
    <property type="component" value="Unassembled WGS sequence"/>
</dbReference>
<proteinExistence type="predicted"/>
<dbReference type="RefSeq" id="WP_109722497.1">
    <property type="nucleotide sequence ID" value="NZ_MSZV01000069.1"/>
</dbReference>
<protein>
    <submittedName>
        <fullName evidence="2">NIPSNAP protein</fullName>
    </submittedName>
</protein>
<accession>A0A316IHI7</accession>
<dbReference type="InterPro" id="IPR012577">
    <property type="entry name" value="NIPSNAP"/>
</dbReference>
<dbReference type="OrthoDB" id="9809695at2"/>
<dbReference type="AlphaFoldDB" id="A0A316IHI7"/>
<evidence type="ECO:0000259" key="1">
    <source>
        <dbReference type="Pfam" id="PF07978"/>
    </source>
</evidence>